<organism evidence="1">
    <name type="scientific">uncultured Armatimonadetes bacterium</name>
    <dbReference type="NCBI Taxonomy" id="157466"/>
    <lineage>
        <taxon>Bacteria</taxon>
        <taxon>Bacillati</taxon>
        <taxon>Armatimonadota</taxon>
        <taxon>environmental samples</taxon>
    </lineage>
</organism>
<dbReference type="InterPro" id="IPR009776">
    <property type="entry name" value="Spore_0_M"/>
</dbReference>
<dbReference type="AlphaFoldDB" id="A0A6J4HZD3"/>
<dbReference type="Pfam" id="PF07070">
    <property type="entry name" value="Spo0M"/>
    <property type="match status" value="1"/>
</dbReference>
<name>A0A6J4HZD3_9BACT</name>
<dbReference type="PANTHER" id="PTHR40053">
    <property type="entry name" value="SPORULATION-CONTROL PROTEIN SPO0M"/>
    <property type="match status" value="1"/>
</dbReference>
<dbReference type="EMBL" id="CADCTO010000172">
    <property type="protein sequence ID" value="CAA9238174.1"/>
    <property type="molecule type" value="Genomic_DNA"/>
</dbReference>
<reference evidence="1" key="1">
    <citation type="submission" date="2020-02" db="EMBL/GenBank/DDBJ databases">
        <authorList>
            <person name="Meier V. D."/>
        </authorList>
    </citation>
    <scope>NUCLEOTIDE SEQUENCE</scope>
    <source>
        <strain evidence="1">AVDCRST_MAG63</strain>
    </source>
</reference>
<dbReference type="PANTHER" id="PTHR40053:SF1">
    <property type="entry name" value="SPORULATION-CONTROL PROTEIN SPO0M"/>
    <property type="match status" value="1"/>
</dbReference>
<protein>
    <submittedName>
        <fullName evidence="1">Sporulation protein SpoOM</fullName>
    </submittedName>
</protein>
<gene>
    <name evidence="1" type="ORF">AVDCRST_MAG63-1301</name>
</gene>
<proteinExistence type="predicted"/>
<dbReference type="Gene3D" id="2.60.40.640">
    <property type="match status" value="1"/>
</dbReference>
<dbReference type="InterPro" id="IPR014752">
    <property type="entry name" value="Arrestin-like_C"/>
</dbReference>
<sequence length="257" mass="28300">MGFLSKVGAAVGIGGAEVSVSLDKDAYRWNDTITGTVHVQGGEAEQDASEIRVEVVEHWITTSTDSDGHQTENHHYQRYNAKPLATQVKLMPRAPLQYPFEIQAPYGVDFSRHWYVEARVSVPRAVDRHGTGDFSFLPPQAIEALGRALVAVAPFSSSAQGNSKSEVHLDYAPPENLKDRLDGVKLTASETADQVTGTLEINPQEKGIGDHLKALFRKDRVRHPFAFPRDTLFHSLDGPPPPEVVAKLRELLQPYVG</sequence>
<evidence type="ECO:0000313" key="1">
    <source>
        <dbReference type="EMBL" id="CAA9238174.1"/>
    </source>
</evidence>
<accession>A0A6J4HZD3</accession>